<dbReference type="RefSeq" id="WP_182483948.1">
    <property type="nucleotide sequence ID" value="NZ_JACGWU010000001.1"/>
</dbReference>
<dbReference type="AlphaFoldDB" id="A0A7W3JSU0"/>
<dbReference type="GO" id="GO:0003677">
    <property type="term" value="F:DNA binding"/>
    <property type="evidence" value="ECO:0007669"/>
    <property type="project" value="UniProtKB-UniRule"/>
</dbReference>
<feature type="domain" description="TACO1/YebC-like second and third" evidence="7">
    <location>
        <begin position="83"/>
        <end position="239"/>
    </location>
</feature>
<dbReference type="HAMAP" id="MF_00693">
    <property type="entry name" value="Transcrip_reg_TACO1"/>
    <property type="match status" value="1"/>
</dbReference>
<keyword evidence="10" id="KW-1185">Reference proteome</keyword>
<keyword evidence="4 6" id="KW-0238">DNA-binding</keyword>
<evidence type="ECO:0000256" key="6">
    <source>
        <dbReference type="HAMAP-Rule" id="MF_00693"/>
    </source>
</evidence>
<dbReference type="InterPro" id="IPR048300">
    <property type="entry name" value="TACO1_YebC-like_2nd/3rd_dom"/>
</dbReference>
<dbReference type="NCBIfam" id="TIGR01033">
    <property type="entry name" value="YebC/PmpR family DNA-binding transcriptional regulator"/>
    <property type="match status" value="1"/>
</dbReference>
<dbReference type="PANTHER" id="PTHR12532:SF6">
    <property type="entry name" value="TRANSCRIPTIONAL REGULATORY PROTEIN YEBC-RELATED"/>
    <property type="match status" value="1"/>
</dbReference>
<dbReference type="InterPro" id="IPR026564">
    <property type="entry name" value="Transcrip_reg_TACO1-like_dom3"/>
</dbReference>
<evidence type="ECO:0000256" key="2">
    <source>
        <dbReference type="ARBA" id="ARBA00022490"/>
    </source>
</evidence>
<organism evidence="9 10">
    <name type="scientific">Alpinimonas psychrophila</name>
    <dbReference type="NCBI Taxonomy" id="748908"/>
    <lineage>
        <taxon>Bacteria</taxon>
        <taxon>Bacillati</taxon>
        <taxon>Actinomycetota</taxon>
        <taxon>Actinomycetes</taxon>
        <taxon>Micrococcales</taxon>
        <taxon>Microbacteriaceae</taxon>
        <taxon>Alpinimonas</taxon>
    </lineage>
</organism>
<dbReference type="NCBIfam" id="NF009044">
    <property type="entry name" value="PRK12378.1"/>
    <property type="match status" value="1"/>
</dbReference>
<comment type="subcellular location">
    <subcellularLocation>
        <location evidence="6">Cytoplasm</location>
    </subcellularLocation>
</comment>
<dbReference type="EMBL" id="JACGWU010000001">
    <property type="protein sequence ID" value="MBA8828545.1"/>
    <property type="molecule type" value="Genomic_DNA"/>
</dbReference>
<dbReference type="PANTHER" id="PTHR12532">
    <property type="entry name" value="TRANSLATIONAL ACTIVATOR OF CYTOCHROME C OXIDASE 1"/>
    <property type="match status" value="1"/>
</dbReference>
<dbReference type="Gene3D" id="1.10.10.200">
    <property type="match status" value="1"/>
</dbReference>
<dbReference type="GO" id="GO:0005829">
    <property type="term" value="C:cytosol"/>
    <property type="evidence" value="ECO:0007669"/>
    <property type="project" value="TreeGrafter"/>
</dbReference>
<dbReference type="InterPro" id="IPR029072">
    <property type="entry name" value="YebC-like"/>
</dbReference>
<evidence type="ECO:0000256" key="5">
    <source>
        <dbReference type="ARBA" id="ARBA00023163"/>
    </source>
</evidence>
<dbReference type="InterPro" id="IPR049083">
    <property type="entry name" value="TACO1_YebC_N"/>
</dbReference>
<evidence type="ECO:0000259" key="8">
    <source>
        <dbReference type="Pfam" id="PF20772"/>
    </source>
</evidence>
<evidence type="ECO:0000259" key="7">
    <source>
        <dbReference type="Pfam" id="PF01709"/>
    </source>
</evidence>
<proteinExistence type="inferred from homology"/>
<keyword evidence="5 6" id="KW-0804">Transcription</keyword>
<gene>
    <name evidence="9" type="ORF">FB555_000616</name>
</gene>
<dbReference type="InterPro" id="IPR002876">
    <property type="entry name" value="Transcrip_reg_TACO1-like"/>
</dbReference>
<dbReference type="InterPro" id="IPR017856">
    <property type="entry name" value="Integrase-like_N"/>
</dbReference>
<accession>A0A7W3JSU0</accession>
<protein>
    <recommendedName>
        <fullName evidence="6">Probable transcriptional regulatory protein FB555_000616</fullName>
    </recommendedName>
</protein>
<evidence type="ECO:0000313" key="10">
    <source>
        <dbReference type="Proteomes" id="UP000524237"/>
    </source>
</evidence>
<reference evidence="9 10" key="1">
    <citation type="submission" date="2020-07" db="EMBL/GenBank/DDBJ databases">
        <title>Sequencing the genomes of 1000 actinobacteria strains.</title>
        <authorList>
            <person name="Klenk H.-P."/>
        </authorList>
    </citation>
    <scope>NUCLEOTIDE SEQUENCE [LARGE SCALE GENOMIC DNA]</scope>
    <source>
        <strain evidence="9 10">DSM 23737</strain>
    </source>
</reference>
<dbReference type="Proteomes" id="UP000524237">
    <property type="component" value="Unassembled WGS sequence"/>
</dbReference>
<evidence type="ECO:0000256" key="3">
    <source>
        <dbReference type="ARBA" id="ARBA00023015"/>
    </source>
</evidence>
<comment type="caution">
    <text evidence="9">The sequence shown here is derived from an EMBL/GenBank/DDBJ whole genome shotgun (WGS) entry which is preliminary data.</text>
</comment>
<dbReference type="SUPFAM" id="SSF75625">
    <property type="entry name" value="YebC-like"/>
    <property type="match status" value="1"/>
</dbReference>
<dbReference type="Pfam" id="PF01709">
    <property type="entry name" value="Transcrip_reg"/>
    <property type="match status" value="1"/>
</dbReference>
<name>A0A7W3JSU0_9MICO</name>
<evidence type="ECO:0000256" key="1">
    <source>
        <dbReference type="ARBA" id="ARBA00008724"/>
    </source>
</evidence>
<dbReference type="GO" id="GO:0006355">
    <property type="term" value="P:regulation of DNA-templated transcription"/>
    <property type="evidence" value="ECO:0007669"/>
    <property type="project" value="UniProtKB-UniRule"/>
</dbReference>
<dbReference type="Pfam" id="PF20772">
    <property type="entry name" value="TACO1_YebC_N"/>
    <property type="match status" value="1"/>
</dbReference>
<dbReference type="Gene3D" id="3.30.70.980">
    <property type="match status" value="2"/>
</dbReference>
<dbReference type="NCBIfam" id="NF001030">
    <property type="entry name" value="PRK00110.1"/>
    <property type="match status" value="1"/>
</dbReference>
<keyword evidence="3 6" id="KW-0805">Transcription regulation</keyword>
<evidence type="ECO:0000256" key="4">
    <source>
        <dbReference type="ARBA" id="ARBA00023125"/>
    </source>
</evidence>
<feature type="domain" description="TACO1/YebC-like N-terminal" evidence="8">
    <location>
        <begin position="5"/>
        <end position="75"/>
    </location>
</feature>
<dbReference type="FunFam" id="1.10.10.200:FF:000002">
    <property type="entry name" value="Probable transcriptional regulatory protein CLM62_37755"/>
    <property type="match status" value="1"/>
</dbReference>
<comment type="similarity">
    <text evidence="1 6">Belongs to the TACO1 family.</text>
</comment>
<evidence type="ECO:0000313" key="9">
    <source>
        <dbReference type="EMBL" id="MBA8828545.1"/>
    </source>
</evidence>
<keyword evidence="2 6" id="KW-0963">Cytoplasm</keyword>
<sequence>MSGHSKWATTKHQKAIKDSRRAKSFAKLIKNIEVAAKLGGADLSGNPTLVDAIQKAKKTSVPIDNINRAVKRGAGLSGESVDYTTIIYEGYAPGGVALMIECLTDNKNRAAAEVRTAFTRSTATMADPGSVAYNFTRKGVIRVTASDGVSEDDILAAVLDAGAEDVENHGSSFEIIMEPHDMPQVRAALNDAKIEYDSVDVEFVPNLSVNVDAETARKIFKVIEAMEDLDDVQNVYSNFDLSESVLAELEEDE</sequence>